<keyword evidence="11 17" id="KW-0472">Membrane</keyword>
<feature type="transmembrane region" description="Helical" evidence="17">
    <location>
        <begin position="168"/>
        <end position="190"/>
    </location>
</feature>
<dbReference type="SMART" id="SM00747">
    <property type="entry name" value="CFEM"/>
    <property type="match status" value="1"/>
</dbReference>
<reference evidence="20" key="2">
    <citation type="submission" date="2023-06" db="EMBL/GenBank/DDBJ databases">
        <authorList>
            <consortium name="Lawrence Berkeley National Laboratory"/>
            <person name="Haridas S."/>
            <person name="Hensen N."/>
            <person name="Bonometti L."/>
            <person name="Westerberg I."/>
            <person name="Brannstrom I.O."/>
            <person name="Guillou S."/>
            <person name="Cros-Aarteil S."/>
            <person name="Calhoun S."/>
            <person name="Kuo A."/>
            <person name="Mondo S."/>
            <person name="Pangilinan J."/>
            <person name="Riley R."/>
            <person name="Labutti K."/>
            <person name="Andreopoulos B."/>
            <person name="Lipzen A."/>
            <person name="Chen C."/>
            <person name="Yanf M."/>
            <person name="Daum C."/>
            <person name="Ng V."/>
            <person name="Clum A."/>
            <person name="Steindorff A."/>
            <person name="Ohm R."/>
            <person name="Martin F."/>
            <person name="Silar P."/>
            <person name="Natvig D."/>
            <person name="Lalanne C."/>
            <person name="Gautier V."/>
            <person name="Ament-Velasquez S.L."/>
            <person name="Kruys A."/>
            <person name="Hutchinson M.I."/>
            <person name="Powell A.J."/>
            <person name="Barry K."/>
            <person name="Miller A.N."/>
            <person name="Grigoriev I.V."/>
            <person name="Debuchy R."/>
            <person name="Gladieux P."/>
            <person name="Thoren M.H."/>
            <person name="Johannesson H."/>
        </authorList>
    </citation>
    <scope>NUCLEOTIDE SEQUENCE</scope>
    <source>
        <strain evidence="20">CBS 118394</strain>
    </source>
</reference>
<evidence type="ECO:0000256" key="6">
    <source>
        <dbReference type="ARBA" id="ARBA00022617"/>
    </source>
</evidence>
<proteinExistence type="inferred from homology"/>
<keyword evidence="7" id="KW-0336">GPI-anchor</keyword>
<evidence type="ECO:0000313" key="20">
    <source>
        <dbReference type="EMBL" id="KAK3326219.1"/>
    </source>
</evidence>
<evidence type="ECO:0000256" key="13">
    <source>
        <dbReference type="ARBA" id="ARBA00023180"/>
    </source>
</evidence>
<evidence type="ECO:0000313" key="21">
    <source>
        <dbReference type="Proteomes" id="UP001283341"/>
    </source>
</evidence>
<dbReference type="GO" id="GO:0005576">
    <property type="term" value="C:extracellular region"/>
    <property type="evidence" value="ECO:0007669"/>
    <property type="project" value="UniProtKB-SubCell"/>
</dbReference>
<feature type="binding site" description="axial binding residue" evidence="15">
    <location>
        <position position="44"/>
    </location>
    <ligand>
        <name>heme</name>
        <dbReference type="ChEBI" id="CHEBI:30413"/>
    </ligand>
    <ligandPart>
        <name>Fe</name>
        <dbReference type="ChEBI" id="CHEBI:18248"/>
    </ligandPart>
</feature>
<organism evidence="20 21">
    <name type="scientific">Apodospora peruviana</name>
    <dbReference type="NCBI Taxonomy" id="516989"/>
    <lineage>
        <taxon>Eukaryota</taxon>
        <taxon>Fungi</taxon>
        <taxon>Dikarya</taxon>
        <taxon>Ascomycota</taxon>
        <taxon>Pezizomycotina</taxon>
        <taxon>Sordariomycetes</taxon>
        <taxon>Sordariomycetidae</taxon>
        <taxon>Sordariales</taxon>
        <taxon>Lasiosphaeriaceae</taxon>
        <taxon>Apodospora</taxon>
    </lineage>
</organism>
<feature type="disulfide bond" evidence="15">
    <location>
        <begin position="40"/>
        <end position="47"/>
    </location>
</feature>
<evidence type="ECO:0000256" key="14">
    <source>
        <dbReference type="ARBA" id="ARBA00023288"/>
    </source>
</evidence>
<sequence length="191" mass="17794">MKYSAVAVAAFVAFASAQDISSIPKCAIPCIDEAAAAIPCATTDYKCICENQDALVAGATTCVIEACTASVALGEVVPATDAFCAAVLAGGGDDTPAPAPSSAAPAPSSAAPAPSSAAPAPSSAAPAPSSAAPSGYPVAPSSAVSSFVSSVSSAAPAASSTTSSDKPVVTAGAAAVAGSFGLMVLGAVAAL</sequence>
<keyword evidence="21" id="KW-1185">Reference proteome</keyword>
<keyword evidence="14" id="KW-0449">Lipoprotein</keyword>
<dbReference type="Proteomes" id="UP001283341">
    <property type="component" value="Unassembled WGS sequence"/>
</dbReference>
<evidence type="ECO:0000256" key="16">
    <source>
        <dbReference type="SAM" id="MobiDB-lite"/>
    </source>
</evidence>
<keyword evidence="13" id="KW-0325">Glycoprotein</keyword>
<keyword evidence="10 15" id="KW-0408">Iron</keyword>
<feature type="compositionally biased region" description="Low complexity" evidence="16">
    <location>
        <begin position="100"/>
        <end position="131"/>
    </location>
</feature>
<name>A0AAE0IJM5_9PEZI</name>
<evidence type="ECO:0000256" key="11">
    <source>
        <dbReference type="ARBA" id="ARBA00023136"/>
    </source>
</evidence>
<keyword evidence="8 15" id="KW-0479">Metal-binding</keyword>
<dbReference type="PROSITE" id="PS52012">
    <property type="entry name" value="CFEM"/>
    <property type="match status" value="1"/>
</dbReference>
<dbReference type="GO" id="GO:0005886">
    <property type="term" value="C:plasma membrane"/>
    <property type="evidence" value="ECO:0007669"/>
    <property type="project" value="UniProtKB-SubCell"/>
</dbReference>
<gene>
    <name evidence="20" type="ORF">B0H66DRAFT_600355</name>
</gene>
<evidence type="ECO:0000256" key="12">
    <source>
        <dbReference type="ARBA" id="ARBA00023157"/>
    </source>
</evidence>
<feature type="domain" description="CFEM" evidence="19">
    <location>
        <begin position="1"/>
        <end position="111"/>
    </location>
</feature>
<keyword evidence="6 15" id="KW-0349">Heme</keyword>
<evidence type="ECO:0000259" key="19">
    <source>
        <dbReference type="PROSITE" id="PS52012"/>
    </source>
</evidence>
<evidence type="ECO:0000256" key="4">
    <source>
        <dbReference type="ARBA" id="ARBA00022475"/>
    </source>
</evidence>
<protein>
    <recommendedName>
        <fullName evidence="19">CFEM domain-containing protein</fullName>
    </recommendedName>
</protein>
<dbReference type="InterPro" id="IPR051735">
    <property type="entry name" value="CFEM_domain"/>
</dbReference>
<evidence type="ECO:0000256" key="15">
    <source>
        <dbReference type="PROSITE-ProRule" id="PRU01356"/>
    </source>
</evidence>
<dbReference type="GO" id="GO:0098552">
    <property type="term" value="C:side of membrane"/>
    <property type="evidence" value="ECO:0007669"/>
    <property type="project" value="UniProtKB-KW"/>
</dbReference>
<keyword evidence="9 18" id="KW-0732">Signal</keyword>
<feature type="signal peptide" evidence="18">
    <location>
        <begin position="1"/>
        <end position="17"/>
    </location>
</feature>
<evidence type="ECO:0000256" key="18">
    <source>
        <dbReference type="SAM" id="SignalP"/>
    </source>
</evidence>
<feature type="region of interest" description="Disordered" evidence="16">
    <location>
        <begin position="96"/>
        <end position="131"/>
    </location>
</feature>
<accession>A0AAE0IJM5</accession>
<evidence type="ECO:0000256" key="7">
    <source>
        <dbReference type="ARBA" id="ARBA00022622"/>
    </source>
</evidence>
<evidence type="ECO:0000256" key="9">
    <source>
        <dbReference type="ARBA" id="ARBA00022729"/>
    </source>
</evidence>
<dbReference type="GO" id="GO:0046872">
    <property type="term" value="F:metal ion binding"/>
    <property type="evidence" value="ECO:0007669"/>
    <property type="project" value="UniProtKB-UniRule"/>
</dbReference>
<keyword evidence="4" id="KW-1003">Cell membrane</keyword>
<evidence type="ECO:0000256" key="10">
    <source>
        <dbReference type="ARBA" id="ARBA00023004"/>
    </source>
</evidence>
<dbReference type="PANTHER" id="PTHR37928:SF2">
    <property type="entry name" value="GPI ANCHORED CFEM DOMAIN PROTEIN (AFU_ORTHOLOGUE AFUA_6G10580)"/>
    <property type="match status" value="1"/>
</dbReference>
<dbReference type="InterPro" id="IPR008427">
    <property type="entry name" value="Extracellular_membr_CFEM_dom"/>
</dbReference>
<evidence type="ECO:0000256" key="8">
    <source>
        <dbReference type="ARBA" id="ARBA00022723"/>
    </source>
</evidence>
<comment type="similarity">
    <text evidence="3">Belongs to the RBT5 family.</text>
</comment>
<comment type="subcellular location">
    <subcellularLocation>
        <location evidence="1">Cell membrane</location>
        <topology evidence="1">Lipid-anchor</topology>
        <topology evidence="1">GPI-anchor</topology>
    </subcellularLocation>
    <subcellularLocation>
        <location evidence="2">Secreted</location>
    </subcellularLocation>
</comment>
<evidence type="ECO:0000256" key="5">
    <source>
        <dbReference type="ARBA" id="ARBA00022525"/>
    </source>
</evidence>
<evidence type="ECO:0000256" key="2">
    <source>
        <dbReference type="ARBA" id="ARBA00004613"/>
    </source>
</evidence>
<comment type="caution">
    <text evidence="20">The sequence shown here is derived from an EMBL/GenBank/DDBJ whole genome shotgun (WGS) entry which is preliminary data.</text>
</comment>
<keyword evidence="17" id="KW-0812">Transmembrane</keyword>
<feature type="chain" id="PRO_5041903723" description="CFEM domain-containing protein" evidence="18">
    <location>
        <begin position="18"/>
        <end position="191"/>
    </location>
</feature>
<dbReference type="AlphaFoldDB" id="A0AAE0IJM5"/>
<evidence type="ECO:0000256" key="3">
    <source>
        <dbReference type="ARBA" id="ARBA00010031"/>
    </source>
</evidence>
<keyword evidence="12 15" id="KW-1015">Disulfide bond</keyword>
<evidence type="ECO:0000256" key="1">
    <source>
        <dbReference type="ARBA" id="ARBA00004609"/>
    </source>
</evidence>
<evidence type="ECO:0000256" key="17">
    <source>
        <dbReference type="SAM" id="Phobius"/>
    </source>
</evidence>
<dbReference type="Pfam" id="PF05730">
    <property type="entry name" value="CFEM"/>
    <property type="match status" value="1"/>
</dbReference>
<dbReference type="EMBL" id="JAUEDM010000002">
    <property type="protein sequence ID" value="KAK3326219.1"/>
    <property type="molecule type" value="Genomic_DNA"/>
</dbReference>
<reference evidence="20" key="1">
    <citation type="journal article" date="2023" name="Mol. Phylogenet. Evol.">
        <title>Genome-scale phylogeny and comparative genomics of the fungal order Sordariales.</title>
        <authorList>
            <person name="Hensen N."/>
            <person name="Bonometti L."/>
            <person name="Westerberg I."/>
            <person name="Brannstrom I.O."/>
            <person name="Guillou S."/>
            <person name="Cros-Aarteil S."/>
            <person name="Calhoun S."/>
            <person name="Haridas S."/>
            <person name="Kuo A."/>
            <person name="Mondo S."/>
            <person name="Pangilinan J."/>
            <person name="Riley R."/>
            <person name="LaButti K."/>
            <person name="Andreopoulos B."/>
            <person name="Lipzen A."/>
            <person name="Chen C."/>
            <person name="Yan M."/>
            <person name="Daum C."/>
            <person name="Ng V."/>
            <person name="Clum A."/>
            <person name="Steindorff A."/>
            <person name="Ohm R.A."/>
            <person name="Martin F."/>
            <person name="Silar P."/>
            <person name="Natvig D.O."/>
            <person name="Lalanne C."/>
            <person name="Gautier V."/>
            <person name="Ament-Velasquez S.L."/>
            <person name="Kruys A."/>
            <person name="Hutchinson M.I."/>
            <person name="Powell A.J."/>
            <person name="Barry K."/>
            <person name="Miller A.N."/>
            <person name="Grigoriev I.V."/>
            <person name="Debuchy R."/>
            <person name="Gladieux P."/>
            <person name="Hiltunen Thoren M."/>
            <person name="Johannesson H."/>
        </authorList>
    </citation>
    <scope>NUCLEOTIDE SEQUENCE</scope>
    <source>
        <strain evidence="20">CBS 118394</strain>
    </source>
</reference>
<comment type="caution">
    <text evidence="15">Lacks conserved residue(s) required for the propagation of feature annotation.</text>
</comment>
<keyword evidence="5" id="KW-0964">Secreted</keyword>
<dbReference type="PANTHER" id="PTHR37928">
    <property type="entry name" value="CFEM DOMAIN PROTEIN (AFU_ORTHOLOGUE AFUA_6G14090)"/>
    <property type="match status" value="1"/>
</dbReference>
<keyword evidence="17" id="KW-1133">Transmembrane helix</keyword>